<proteinExistence type="predicted"/>
<sequence length="65" mass="7232">MSSQQSHVSTTYQEYNGMLSFTTDAWTSPNHHVFMAFSVHLEHKGVPLSMPLDIVEVAAVSITHT</sequence>
<name>A0A0D0D7I7_9AGAM</name>
<dbReference type="EMBL" id="KN825237">
    <property type="protein sequence ID" value="KIK92857.1"/>
    <property type="molecule type" value="Genomic_DNA"/>
</dbReference>
<protein>
    <submittedName>
        <fullName evidence="1">Uncharacterized protein</fullName>
    </submittedName>
</protein>
<dbReference type="OrthoDB" id="2683041at2759"/>
<dbReference type="Proteomes" id="UP000054538">
    <property type="component" value="Unassembled WGS sequence"/>
</dbReference>
<reference evidence="1 2" key="1">
    <citation type="submission" date="2014-04" db="EMBL/GenBank/DDBJ databases">
        <authorList>
            <consortium name="DOE Joint Genome Institute"/>
            <person name="Kuo A."/>
            <person name="Kohler A."/>
            <person name="Jargeat P."/>
            <person name="Nagy L.G."/>
            <person name="Floudas D."/>
            <person name="Copeland A."/>
            <person name="Barry K.W."/>
            <person name="Cichocki N."/>
            <person name="Veneault-Fourrey C."/>
            <person name="LaButti K."/>
            <person name="Lindquist E.A."/>
            <person name="Lipzen A."/>
            <person name="Lundell T."/>
            <person name="Morin E."/>
            <person name="Murat C."/>
            <person name="Sun H."/>
            <person name="Tunlid A."/>
            <person name="Henrissat B."/>
            <person name="Grigoriev I.V."/>
            <person name="Hibbett D.S."/>
            <person name="Martin F."/>
            <person name="Nordberg H.P."/>
            <person name="Cantor M.N."/>
            <person name="Hua S.X."/>
        </authorList>
    </citation>
    <scope>NUCLEOTIDE SEQUENCE [LARGE SCALE GENOMIC DNA]</scope>
    <source>
        <strain evidence="1 2">Ve08.2h10</strain>
    </source>
</reference>
<dbReference type="InParanoid" id="A0A0D0D7I7"/>
<accession>A0A0D0D7I7</accession>
<evidence type="ECO:0000313" key="2">
    <source>
        <dbReference type="Proteomes" id="UP000054538"/>
    </source>
</evidence>
<dbReference type="AlphaFoldDB" id="A0A0D0D7I7"/>
<keyword evidence="2" id="KW-1185">Reference proteome</keyword>
<dbReference type="HOGENOM" id="CLU_2850369_0_0_1"/>
<reference evidence="2" key="2">
    <citation type="submission" date="2015-01" db="EMBL/GenBank/DDBJ databases">
        <title>Evolutionary Origins and Diversification of the Mycorrhizal Mutualists.</title>
        <authorList>
            <consortium name="DOE Joint Genome Institute"/>
            <consortium name="Mycorrhizal Genomics Consortium"/>
            <person name="Kohler A."/>
            <person name="Kuo A."/>
            <person name="Nagy L.G."/>
            <person name="Floudas D."/>
            <person name="Copeland A."/>
            <person name="Barry K.W."/>
            <person name="Cichocki N."/>
            <person name="Veneault-Fourrey C."/>
            <person name="LaButti K."/>
            <person name="Lindquist E.A."/>
            <person name="Lipzen A."/>
            <person name="Lundell T."/>
            <person name="Morin E."/>
            <person name="Murat C."/>
            <person name="Riley R."/>
            <person name="Ohm R."/>
            <person name="Sun H."/>
            <person name="Tunlid A."/>
            <person name="Henrissat B."/>
            <person name="Grigoriev I.V."/>
            <person name="Hibbett D.S."/>
            <person name="Martin F."/>
        </authorList>
    </citation>
    <scope>NUCLEOTIDE SEQUENCE [LARGE SCALE GENOMIC DNA]</scope>
    <source>
        <strain evidence="2">Ve08.2h10</strain>
    </source>
</reference>
<gene>
    <name evidence="1" type="ORF">PAXRUDRAFT_146429</name>
</gene>
<organism evidence="1 2">
    <name type="scientific">Paxillus rubicundulus Ve08.2h10</name>
    <dbReference type="NCBI Taxonomy" id="930991"/>
    <lineage>
        <taxon>Eukaryota</taxon>
        <taxon>Fungi</taxon>
        <taxon>Dikarya</taxon>
        <taxon>Basidiomycota</taxon>
        <taxon>Agaricomycotina</taxon>
        <taxon>Agaricomycetes</taxon>
        <taxon>Agaricomycetidae</taxon>
        <taxon>Boletales</taxon>
        <taxon>Paxilineae</taxon>
        <taxon>Paxillaceae</taxon>
        <taxon>Paxillus</taxon>
    </lineage>
</organism>
<evidence type="ECO:0000313" key="1">
    <source>
        <dbReference type="EMBL" id="KIK92857.1"/>
    </source>
</evidence>